<dbReference type="OrthoDB" id="9811476at2"/>
<gene>
    <name evidence="1" type="ORF">FB557_1783</name>
</gene>
<reference evidence="1 2" key="1">
    <citation type="submission" date="2019-06" db="EMBL/GenBank/DDBJ databases">
        <title>Sequencing the genomes of 1000 actinobacteria strains.</title>
        <authorList>
            <person name="Klenk H.-P."/>
        </authorList>
    </citation>
    <scope>NUCLEOTIDE SEQUENCE [LARGE SCALE GENOMIC DNA]</scope>
    <source>
        <strain evidence="1 2">DSM 18935</strain>
    </source>
</reference>
<accession>A0A560W9S5</accession>
<organism evidence="1 2">
    <name type="scientific">Marihabitans asiaticum</name>
    <dbReference type="NCBI Taxonomy" id="415218"/>
    <lineage>
        <taxon>Bacteria</taxon>
        <taxon>Bacillati</taxon>
        <taxon>Actinomycetota</taxon>
        <taxon>Actinomycetes</taxon>
        <taxon>Micrococcales</taxon>
        <taxon>Intrasporangiaceae</taxon>
        <taxon>Marihabitans</taxon>
    </lineage>
</organism>
<comment type="caution">
    <text evidence="1">The sequence shown here is derived from an EMBL/GenBank/DDBJ whole genome shotgun (WGS) entry which is preliminary data.</text>
</comment>
<dbReference type="Pfam" id="PF04250">
    <property type="entry name" value="DUF429"/>
    <property type="match status" value="1"/>
</dbReference>
<protein>
    <submittedName>
        <fullName evidence="1">Putative RNase H-like nuclease</fullName>
    </submittedName>
</protein>
<proteinExistence type="predicted"/>
<name>A0A560W9S5_9MICO</name>
<dbReference type="Proteomes" id="UP000315628">
    <property type="component" value="Unassembled WGS sequence"/>
</dbReference>
<keyword evidence="2" id="KW-1185">Reference proteome</keyword>
<sequence length="283" mass="29803">MASEFWRDRLVEILGRRDTESAVRDELEQVRAYEAMLQGFLPGVQTAGPDQIELSHPVLGVDGCRAGWVGALLSPAAPRPRVLVAAQLDSLVEMAREALTPAVVGIDIPIGLPDSTTRLADQQARTALPGRSSCVFAAPSRAAIGRETYDEANAAHRSATGHGLSRQAWALAPKIREAESLVHAHPGLRVVEVHPEVAFAQMTGAPIRARKKEDEGVSARLDALASVGLAAPSVLSGSGYGPDDVLDACAAAWTALRVAQGSAHSLPDPPEVFSDGLPAAIWV</sequence>
<dbReference type="RefSeq" id="WP_144857254.1">
    <property type="nucleotide sequence ID" value="NZ_BAAAYT010000005.1"/>
</dbReference>
<dbReference type="InterPro" id="IPR007362">
    <property type="entry name" value="DUF429"/>
</dbReference>
<evidence type="ECO:0000313" key="2">
    <source>
        <dbReference type="Proteomes" id="UP000315628"/>
    </source>
</evidence>
<dbReference type="EMBL" id="VIUW01000003">
    <property type="protein sequence ID" value="TWD14374.1"/>
    <property type="molecule type" value="Genomic_DNA"/>
</dbReference>
<evidence type="ECO:0000313" key="1">
    <source>
        <dbReference type="EMBL" id="TWD14374.1"/>
    </source>
</evidence>
<dbReference type="AlphaFoldDB" id="A0A560W9S5"/>